<dbReference type="PANTHER" id="PTHR30385:SF7">
    <property type="entry name" value="RNA POLYMERASE SIGMA FACTOR FLIA"/>
    <property type="match status" value="1"/>
</dbReference>
<evidence type="ECO:0000259" key="5">
    <source>
        <dbReference type="Pfam" id="PF04542"/>
    </source>
</evidence>
<evidence type="ECO:0000256" key="3">
    <source>
        <dbReference type="ARBA" id="ARBA00023125"/>
    </source>
</evidence>
<dbReference type="InterPro" id="IPR007627">
    <property type="entry name" value="RNA_pol_sigma70_r2"/>
</dbReference>
<dbReference type="GO" id="GO:0003677">
    <property type="term" value="F:DNA binding"/>
    <property type="evidence" value="ECO:0007669"/>
    <property type="project" value="UniProtKB-KW"/>
</dbReference>
<dbReference type="SUPFAM" id="SSF88946">
    <property type="entry name" value="Sigma2 domain of RNA polymerase sigma factors"/>
    <property type="match status" value="1"/>
</dbReference>
<feature type="domain" description="RNA polymerase sigma-70 region 4" evidence="6">
    <location>
        <begin position="180"/>
        <end position="228"/>
    </location>
</feature>
<keyword evidence="2" id="KW-0731">Sigma factor</keyword>
<dbReference type="InterPro" id="IPR013324">
    <property type="entry name" value="RNA_pol_sigma_r3/r4-like"/>
</dbReference>
<dbReference type="Gene3D" id="1.20.140.160">
    <property type="match status" value="1"/>
</dbReference>
<dbReference type="InterPro" id="IPR007630">
    <property type="entry name" value="RNA_pol_sigma70_r4"/>
</dbReference>
<dbReference type="NCBIfam" id="TIGR02937">
    <property type="entry name" value="sigma70-ECF"/>
    <property type="match status" value="1"/>
</dbReference>
<dbReference type="Pfam" id="PF04545">
    <property type="entry name" value="Sigma70_r4"/>
    <property type="match status" value="1"/>
</dbReference>
<feature type="domain" description="RNA polymerase sigma-70 region 2" evidence="5">
    <location>
        <begin position="8"/>
        <end position="79"/>
    </location>
</feature>
<comment type="caution">
    <text evidence="7">The sequence shown here is derived from an EMBL/GenBank/DDBJ whole genome shotgun (WGS) entry which is preliminary data.</text>
</comment>
<keyword evidence="4" id="KW-0804">Transcription</keyword>
<keyword evidence="3" id="KW-0238">DNA-binding</keyword>
<proteinExistence type="predicted"/>
<dbReference type="Gene3D" id="1.10.1740.10">
    <property type="match status" value="1"/>
</dbReference>
<dbReference type="GO" id="GO:0016987">
    <property type="term" value="F:sigma factor activity"/>
    <property type="evidence" value="ECO:0007669"/>
    <property type="project" value="UniProtKB-KW"/>
</dbReference>
<dbReference type="EMBL" id="LAZR01002278">
    <property type="protein sequence ID" value="KKN32090.1"/>
    <property type="molecule type" value="Genomic_DNA"/>
</dbReference>
<evidence type="ECO:0000259" key="6">
    <source>
        <dbReference type="Pfam" id="PF04545"/>
    </source>
</evidence>
<dbReference type="InterPro" id="IPR014284">
    <property type="entry name" value="RNA_pol_sigma-70_dom"/>
</dbReference>
<dbReference type="PANTHER" id="PTHR30385">
    <property type="entry name" value="SIGMA FACTOR F FLAGELLAR"/>
    <property type="match status" value="1"/>
</dbReference>
<dbReference type="Pfam" id="PF04542">
    <property type="entry name" value="Sigma70_r2"/>
    <property type="match status" value="1"/>
</dbReference>
<dbReference type="SUPFAM" id="SSF88659">
    <property type="entry name" value="Sigma3 and sigma4 domains of RNA polymerase sigma factors"/>
    <property type="match status" value="2"/>
</dbReference>
<evidence type="ECO:0000256" key="1">
    <source>
        <dbReference type="ARBA" id="ARBA00023015"/>
    </source>
</evidence>
<reference evidence="7" key="1">
    <citation type="journal article" date="2015" name="Nature">
        <title>Complex archaea that bridge the gap between prokaryotes and eukaryotes.</title>
        <authorList>
            <person name="Spang A."/>
            <person name="Saw J.H."/>
            <person name="Jorgensen S.L."/>
            <person name="Zaremba-Niedzwiedzka K."/>
            <person name="Martijn J."/>
            <person name="Lind A.E."/>
            <person name="van Eijk R."/>
            <person name="Schleper C."/>
            <person name="Guy L."/>
            <person name="Ettema T.J."/>
        </authorList>
    </citation>
    <scope>NUCLEOTIDE SEQUENCE</scope>
</reference>
<dbReference type="InterPro" id="IPR013325">
    <property type="entry name" value="RNA_pol_sigma_r2"/>
</dbReference>
<gene>
    <name evidence="7" type="ORF">LCGC14_0817450</name>
</gene>
<dbReference type="GO" id="GO:0006352">
    <property type="term" value="P:DNA-templated transcription initiation"/>
    <property type="evidence" value="ECO:0007669"/>
    <property type="project" value="InterPro"/>
</dbReference>
<evidence type="ECO:0000256" key="4">
    <source>
        <dbReference type="ARBA" id="ARBA00023163"/>
    </source>
</evidence>
<organism evidence="7">
    <name type="scientific">marine sediment metagenome</name>
    <dbReference type="NCBI Taxonomy" id="412755"/>
    <lineage>
        <taxon>unclassified sequences</taxon>
        <taxon>metagenomes</taxon>
        <taxon>ecological metagenomes</taxon>
    </lineage>
</organism>
<evidence type="ECO:0000256" key="2">
    <source>
        <dbReference type="ARBA" id="ARBA00023082"/>
    </source>
</evidence>
<dbReference type="AlphaFoldDB" id="A0A0F9PJT1"/>
<accession>A0A0F9PJT1</accession>
<protein>
    <recommendedName>
        <fullName evidence="8">RNA polymerase sigma-70 region 2 domain-containing protein</fullName>
    </recommendedName>
</protein>
<keyword evidence="1" id="KW-0805">Transcription regulation</keyword>
<sequence>MTLTDADVKKYKPLVEFHVKRYSKRVPCHISEDDIRGAAYVGLLEAAAKFDKNLGWKFGTFAAPRVKGAILDYLRALDWVPRGTRRRTFELERAFKAAAQDAQAVPNAEQVADAADMSLDDYYEAVAATKYRPVTSFESNRQSGRKCGRGDSVAFEEVVADRGAVNPEREAGNRLYLKRALARLNPSERAVIEGCDLGGATLKKVAEGLGVTEGRACQLRRAAYTKMRAAA</sequence>
<name>A0A0F9PJT1_9ZZZZ</name>
<evidence type="ECO:0000313" key="7">
    <source>
        <dbReference type="EMBL" id="KKN32090.1"/>
    </source>
</evidence>
<evidence type="ECO:0008006" key="8">
    <source>
        <dbReference type="Google" id="ProtNLM"/>
    </source>
</evidence>